<accession>A0A6J4JY28</accession>
<evidence type="ECO:0000313" key="2">
    <source>
        <dbReference type="EMBL" id="CAA9290660.1"/>
    </source>
</evidence>
<dbReference type="AlphaFoldDB" id="A0A6J4JY28"/>
<sequence>PGRDRSGTPRRWTRTGPGRPTATRPAACARTARPTRA</sequence>
<reference evidence="2" key="1">
    <citation type="submission" date="2020-02" db="EMBL/GenBank/DDBJ databases">
        <authorList>
            <person name="Meier V. D."/>
        </authorList>
    </citation>
    <scope>NUCLEOTIDE SEQUENCE</scope>
    <source>
        <strain evidence="2">AVDCRST_MAG41</strain>
    </source>
</reference>
<dbReference type="EMBL" id="CADCTP010000413">
    <property type="protein sequence ID" value="CAA9290660.1"/>
    <property type="molecule type" value="Genomic_DNA"/>
</dbReference>
<feature type="non-terminal residue" evidence="2">
    <location>
        <position position="1"/>
    </location>
</feature>
<name>A0A6J4JY28_9ACTN</name>
<gene>
    <name evidence="2" type="ORF">AVDCRST_MAG41-4330</name>
</gene>
<protein>
    <submittedName>
        <fullName evidence="2">Uncharacterized protein</fullName>
    </submittedName>
</protein>
<evidence type="ECO:0000256" key="1">
    <source>
        <dbReference type="SAM" id="MobiDB-lite"/>
    </source>
</evidence>
<feature type="region of interest" description="Disordered" evidence="1">
    <location>
        <begin position="1"/>
        <end position="37"/>
    </location>
</feature>
<proteinExistence type="predicted"/>
<organism evidence="2">
    <name type="scientific">uncultured Mycobacteriales bacterium</name>
    <dbReference type="NCBI Taxonomy" id="581187"/>
    <lineage>
        <taxon>Bacteria</taxon>
        <taxon>Bacillati</taxon>
        <taxon>Actinomycetota</taxon>
        <taxon>Actinomycetes</taxon>
        <taxon>Mycobacteriales</taxon>
        <taxon>environmental samples</taxon>
    </lineage>
</organism>
<feature type="compositionally biased region" description="Low complexity" evidence="1">
    <location>
        <begin position="14"/>
        <end position="37"/>
    </location>
</feature>
<feature type="non-terminal residue" evidence="2">
    <location>
        <position position="37"/>
    </location>
</feature>